<dbReference type="RefSeq" id="XP_062717651.1">
    <property type="nucleotide sequence ID" value="XM_062867279.1"/>
</dbReference>
<reference evidence="1" key="1">
    <citation type="journal article" date="2023" name="Mol. Phylogenet. Evol.">
        <title>Genome-scale phylogeny and comparative genomics of the fungal order Sordariales.</title>
        <authorList>
            <person name="Hensen N."/>
            <person name="Bonometti L."/>
            <person name="Westerberg I."/>
            <person name="Brannstrom I.O."/>
            <person name="Guillou S."/>
            <person name="Cros-Aarteil S."/>
            <person name="Calhoun S."/>
            <person name="Haridas S."/>
            <person name="Kuo A."/>
            <person name="Mondo S."/>
            <person name="Pangilinan J."/>
            <person name="Riley R."/>
            <person name="LaButti K."/>
            <person name="Andreopoulos B."/>
            <person name="Lipzen A."/>
            <person name="Chen C."/>
            <person name="Yan M."/>
            <person name="Daum C."/>
            <person name="Ng V."/>
            <person name="Clum A."/>
            <person name="Steindorff A."/>
            <person name="Ohm R.A."/>
            <person name="Martin F."/>
            <person name="Silar P."/>
            <person name="Natvig D.O."/>
            <person name="Lalanne C."/>
            <person name="Gautier V."/>
            <person name="Ament-Velasquez S.L."/>
            <person name="Kruys A."/>
            <person name="Hutchinson M.I."/>
            <person name="Powell A.J."/>
            <person name="Barry K."/>
            <person name="Miller A.N."/>
            <person name="Grigoriev I.V."/>
            <person name="Debuchy R."/>
            <person name="Gladieux P."/>
            <person name="Hiltunen Thoren M."/>
            <person name="Johannesson H."/>
        </authorList>
    </citation>
    <scope>NUCLEOTIDE SEQUENCE</scope>
    <source>
        <strain evidence="1">CBS 333.67</strain>
    </source>
</reference>
<name>A0AAJ0GL04_9PEZI</name>
<proteinExistence type="predicted"/>
<gene>
    <name evidence="1" type="ORF">B0T15DRAFT_497580</name>
</gene>
<protein>
    <submittedName>
        <fullName evidence="1">Uncharacterized protein</fullName>
    </submittedName>
</protein>
<evidence type="ECO:0000313" key="1">
    <source>
        <dbReference type="EMBL" id="KAK3301871.1"/>
    </source>
</evidence>
<comment type="caution">
    <text evidence="1">The sequence shown here is derived from an EMBL/GenBank/DDBJ whole genome shotgun (WGS) entry which is preliminary data.</text>
</comment>
<dbReference type="GeneID" id="87886108"/>
<accession>A0AAJ0GL04</accession>
<organism evidence="1 2">
    <name type="scientific">Chaetomium strumarium</name>
    <dbReference type="NCBI Taxonomy" id="1170767"/>
    <lineage>
        <taxon>Eukaryota</taxon>
        <taxon>Fungi</taxon>
        <taxon>Dikarya</taxon>
        <taxon>Ascomycota</taxon>
        <taxon>Pezizomycotina</taxon>
        <taxon>Sordariomycetes</taxon>
        <taxon>Sordariomycetidae</taxon>
        <taxon>Sordariales</taxon>
        <taxon>Chaetomiaceae</taxon>
        <taxon>Chaetomium</taxon>
    </lineage>
</organism>
<keyword evidence="2" id="KW-1185">Reference proteome</keyword>
<dbReference type="AlphaFoldDB" id="A0AAJ0GL04"/>
<dbReference type="Proteomes" id="UP001273166">
    <property type="component" value="Unassembled WGS sequence"/>
</dbReference>
<sequence length="80" mass="8939">MASRTCSPRGRISARNGFGSVAKPSSRQLLFRVLHEYGRSGLYIVGSCPSLNYLPEALAPWKKEAAELYELERQLHACSR</sequence>
<evidence type="ECO:0000313" key="2">
    <source>
        <dbReference type="Proteomes" id="UP001273166"/>
    </source>
</evidence>
<dbReference type="EMBL" id="JAUDZG010000008">
    <property type="protein sequence ID" value="KAK3301871.1"/>
    <property type="molecule type" value="Genomic_DNA"/>
</dbReference>
<reference evidence="1" key="2">
    <citation type="submission" date="2023-06" db="EMBL/GenBank/DDBJ databases">
        <authorList>
            <consortium name="Lawrence Berkeley National Laboratory"/>
            <person name="Mondo S.J."/>
            <person name="Hensen N."/>
            <person name="Bonometti L."/>
            <person name="Westerberg I."/>
            <person name="Brannstrom I.O."/>
            <person name="Guillou S."/>
            <person name="Cros-Aarteil S."/>
            <person name="Calhoun S."/>
            <person name="Haridas S."/>
            <person name="Kuo A."/>
            <person name="Pangilinan J."/>
            <person name="Riley R."/>
            <person name="Labutti K."/>
            <person name="Andreopoulos B."/>
            <person name="Lipzen A."/>
            <person name="Chen C."/>
            <person name="Yanf M."/>
            <person name="Daum C."/>
            <person name="Ng V."/>
            <person name="Clum A."/>
            <person name="Steindorff A."/>
            <person name="Ohm R."/>
            <person name="Martin F."/>
            <person name="Silar P."/>
            <person name="Natvig D."/>
            <person name="Lalanne C."/>
            <person name="Gautier V."/>
            <person name="Ament-Velasquez S.L."/>
            <person name="Kruys A."/>
            <person name="Hutchinson M.I."/>
            <person name="Powell A.J."/>
            <person name="Barry K."/>
            <person name="Miller A.N."/>
            <person name="Grigoriev I.V."/>
            <person name="Debuchy R."/>
            <person name="Gladieux P."/>
            <person name="Thoren M.H."/>
            <person name="Johannesson H."/>
        </authorList>
    </citation>
    <scope>NUCLEOTIDE SEQUENCE</scope>
    <source>
        <strain evidence="1">CBS 333.67</strain>
    </source>
</reference>